<evidence type="ECO:0000256" key="3">
    <source>
        <dbReference type="SAM" id="MobiDB-lite"/>
    </source>
</evidence>
<dbReference type="Proteomes" id="UP000251960">
    <property type="component" value="Chromosome 5"/>
</dbReference>
<feature type="region of interest" description="Disordered" evidence="3">
    <location>
        <begin position="796"/>
        <end position="828"/>
    </location>
</feature>
<evidence type="ECO:0000256" key="1">
    <source>
        <dbReference type="ARBA" id="ARBA00004496"/>
    </source>
</evidence>
<dbReference type="PANTHER" id="PTHR12983">
    <property type="entry name" value="RING FINGER 10 FAMILY MEMBER"/>
    <property type="match status" value="1"/>
</dbReference>
<sequence length="828" mass="91255">MAATDAATAAAPLRHPSRHPAPLRKLATAGSARAPGENPVVPAIGESINAPEKVVGFIISGEENDTCTQEVGNVSECHSSEQGDSGLPVDNFGSVGSYPERPKMVGSLQADHLASGSTGLGNGTQIAARKNQTVNANHLLNFQYDPISRPQPRGPRTYLPRRQRKIKPYNKDLFIQANYKFVVLDTGNYQIDSMDPDKMLQWEDIICVRYYSPSEDLYTIQITQVQNVRAGDVVTFTLLSRSRNSLTPSIKSSSSESSTTDEEHYNVFSKFILTSDVELSVRDAKLDLSNWLHMADLGLVDDLEKLPFVSASLEQLEEKTKYWIDYRNYGGSPPSKDSFSPGSSFKSRNSFDVNTSQQMSEHKISLSDRDMVNGISELSMSPELSKTSGKGTISKVNEKCTTTIDSNEHDPYTFYQVSDGQHLILHPLNMRCLLNHFGGSDMLPPRITAKILELETVTQSEAIRKRYRFLSHFSLTTTFQFCEIDLSDVVSPNSLAPFLDEIKKREKQRKRAAKKECKQRRPNLLTYWATVPQALVDLCHEPVKQERLDAHRPLSPMVSRECAGLKERAIAIYEGRKEEENRGAANLPLDAEHTILLQACGPPLPQFSGKGDTSEVASAMRRCAGCHINLQKHSVLLELLHVSEKALEAHADVGRADRCHPTCIIDCNWIEWEESHWGMEESERVKAEVAAAVQASAMRFEYTNSSQSHNDVMFSLDDFEALGNNAGPSTSPPASERKLFSDVTRLGFASAQDSPPLRLGTGDANGQSETSRDQGPLATPALSFASIISSSRAVTAADNSEMQKANGAGKKGKKATRVLLSTGGGRRY</sequence>
<dbReference type="GO" id="GO:0005737">
    <property type="term" value="C:cytoplasm"/>
    <property type="evidence" value="ECO:0007669"/>
    <property type="project" value="UniProtKB-SubCell"/>
</dbReference>
<reference evidence="4 5" key="1">
    <citation type="journal article" date="2018" name="Nat. Genet.">
        <title>Extensive intraspecific gene order and gene structural variations between Mo17 and other maize genomes.</title>
        <authorList>
            <person name="Sun S."/>
            <person name="Zhou Y."/>
            <person name="Chen J."/>
            <person name="Shi J."/>
            <person name="Zhao H."/>
            <person name="Zhao H."/>
            <person name="Song W."/>
            <person name="Zhang M."/>
            <person name="Cui Y."/>
            <person name="Dong X."/>
            <person name="Liu H."/>
            <person name="Ma X."/>
            <person name="Jiao Y."/>
            <person name="Wang B."/>
            <person name="Wei X."/>
            <person name="Stein J.C."/>
            <person name="Glaubitz J.C."/>
            <person name="Lu F."/>
            <person name="Yu G."/>
            <person name="Liang C."/>
            <person name="Fengler K."/>
            <person name="Li B."/>
            <person name="Rafalski A."/>
            <person name="Schnable P.S."/>
            <person name="Ware D.H."/>
            <person name="Buckler E.S."/>
            <person name="Lai J."/>
        </authorList>
    </citation>
    <scope>NUCLEOTIDE SEQUENCE [LARGE SCALE GENOMIC DNA]</scope>
    <source>
        <strain evidence="5">cv. Missouri 17</strain>
        <tissue evidence="4">Seedling</tissue>
    </source>
</reference>
<feature type="region of interest" description="Disordered" evidence="3">
    <location>
        <begin position="751"/>
        <end position="778"/>
    </location>
</feature>
<evidence type="ECO:0000313" key="5">
    <source>
        <dbReference type="Proteomes" id="UP000251960"/>
    </source>
</evidence>
<comment type="caution">
    <text evidence="4">The sequence shown here is derived from an EMBL/GenBank/DDBJ whole genome shotgun (WGS) entry which is preliminary data.</text>
</comment>
<name>A0A3L6ENW8_MAIZE</name>
<dbReference type="EMBL" id="NCVQ01000006">
    <property type="protein sequence ID" value="PWZ22273.1"/>
    <property type="molecule type" value="Genomic_DNA"/>
</dbReference>
<gene>
    <name evidence="4" type="primary">RNF10</name>
    <name evidence="4" type="ORF">Zm00014a_044743</name>
</gene>
<dbReference type="AlphaFoldDB" id="A0A3L6ENW8"/>
<proteinExistence type="predicted"/>
<evidence type="ECO:0000256" key="2">
    <source>
        <dbReference type="ARBA" id="ARBA00022490"/>
    </source>
</evidence>
<feature type="region of interest" description="Disordered" evidence="3">
    <location>
        <begin position="1"/>
        <end position="22"/>
    </location>
</feature>
<dbReference type="InterPro" id="IPR039739">
    <property type="entry name" value="MAG2/RNF10"/>
</dbReference>
<comment type="subcellular location">
    <subcellularLocation>
        <location evidence="1">Cytoplasm</location>
    </subcellularLocation>
</comment>
<dbReference type="ExpressionAtlas" id="A0A3L6ENW8">
    <property type="expression patterns" value="baseline and differential"/>
</dbReference>
<feature type="compositionally biased region" description="Low complexity" evidence="3">
    <location>
        <begin position="1"/>
        <end position="11"/>
    </location>
</feature>
<evidence type="ECO:0000313" key="4">
    <source>
        <dbReference type="EMBL" id="PWZ22273.1"/>
    </source>
</evidence>
<protein>
    <submittedName>
        <fullName evidence="4">RING finger protein 10</fullName>
    </submittedName>
</protein>
<dbReference type="PANTHER" id="PTHR12983:SF9">
    <property type="entry name" value="E3 UBIQUITIN-PROTEIN LIGASE RNF10"/>
    <property type="match status" value="1"/>
</dbReference>
<keyword evidence="2" id="KW-0963">Cytoplasm</keyword>
<accession>A0A3L6ENW8</accession>
<organism evidence="4 5">
    <name type="scientific">Zea mays</name>
    <name type="common">Maize</name>
    <dbReference type="NCBI Taxonomy" id="4577"/>
    <lineage>
        <taxon>Eukaryota</taxon>
        <taxon>Viridiplantae</taxon>
        <taxon>Streptophyta</taxon>
        <taxon>Embryophyta</taxon>
        <taxon>Tracheophyta</taxon>
        <taxon>Spermatophyta</taxon>
        <taxon>Magnoliopsida</taxon>
        <taxon>Liliopsida</taxon>
        <taxon>Poales</taxon>
        <taxon>Poaceae</taxon>
        <taxon>PACMAD clade</taxon>
        <taxon>Panicoideae</taxon>
        <taxon>Andropogonodae</taxon>
        <taxon>Andropogoneae</taxon>
        <taxon>Tripsacinae</taxon>
        <taxon>Zea</taxon>
    </lineage>
</organism>